<sequence length="180" mass="20614">MTRKVIFYGAISLDGFLAREDQQLDWLFETPGGEETAYDEFIQQIDTTIMGRTTYEDVLSKYSGPEFMYRDKRNYVFSHSLLGQTPAEPSVTYVAGDIVPFIKELKQEEGSGIWLVGGGALIRPLIEENLIDEWYIQIAPVILGKGVPLFFASQADLRLELVAVNRYQQFVEMHYRKRST</sequence>
<dbReference type="PANTHER" id="PTHR38011">
    <property type="entry name" value="DIHYDROFOLATE REDUCTASE FAMILY PROTEIN (AFU_ORTHOLOGUE AFUA_8G06820)"/>
    <property type="match status" value="1"/>
</dbReference>
<reference evidence="2" key="1">
    <citation type="submission" date="2020-12" db="EMBL/GenBank/DDBJ databases">
        <title>Vagococcus allomyrinae sp. nov. and Enterococcus lavae sp. nov., isolated from the larvae of Allomyrina dichotoma.</title>
        <authorList>
            <person name="Lee S.D."/>
        </authorList>
    </citation>
    <scope>NUCLEOTIDE SEQUENCE</scope>
    <source>
        <strain evidence="2">BWB3-3</strain>
    </source>
</reference>
<dbReference type="EMBL" id="JAEEGA010000011">
    <property type="protein sequence ID" value="MBP1042543.1"/>
    <property type="molecule type" value="Genomic_DNA"/>
</dbReference>
<dbReference type="GO" id="GO:0009231">
    <property type="term" value="P:riboflavin biosynthetic process"/>
    <property type="evidence" value="ECO:0007669"/>
    <property type="project" value="InterPro"/>
</dbReference>
<gene>
    <name evidence="2" type="ORF">I6N95_16115</name>
</gene>
<keyword evidence="3" id="KW-1185">Reference proteome</keyword>
<dbReference type="Proteomes" id="UP000674938">
    <property type="component" value="Unassembled WGS sequence"/>
</dbReference>
<evidence type="ECO:0000259" key="1">
    <source>
        <dbReference type="Pfam" id="PF01872"/>
    </source>
</evidence>
<protein>
    <submittedName>
        <fullName evidence="2">Dihydrofolate reductase</fullName>
    </submittedName>
</protein>
<dbReference type="GO" id="GO:0008703">
    <property type="term" value="F:5-amino-6-(5-phosphoribosylamino)uracil reductase activity"/>
    <property type="evidence" value="ECO:0007669"/>
    <property type="project" value="InterPro"/>
</dbReference>
<dbReference type="InterPro" id="IPR050765">
    <property type="entry name" value="Riboflavin_Biosynth_HTPR"/>
</dbReference>
<dbReference type="InterPro" id="IPR024072">
    <property type="entry name" value="DHFR-like_dom_sf"/>
</dbReference>
<accession>A0A940PEK1</accession>
<comment type="caution">
    <text evidence="2">The sequence shown here is derived from an EMBL/GenBank/DDBJ whole genome shotgun (WGS) entry which is preliminary data.</text>
</comment>
<dbReference type="PANTHER" id="PTHR38011:SF11">
    <property type="entry name" value="2,5-DIAMINO-6-RIBOSYLAMINO-4(3H)-PYRIMIDINONE 5'-PHOSPHATE REDUCTASE"/>
    <property type="match status" value="1"/>
</dbReference>
<dbReference type="RefSeq" id="WP_209529827.1">
    <property type="nucleotide sequence ID" value="NZ_JAEEGA010000011.1"/>
</dbReference>
<feature type="domain" description="Bacterial bifunctional deaminase-reductase C-terminal" evidence="1">
    <location>
        <begin position="3"/>
        <end position="168"/>
    </location>
</feature>
<dbReference type="InterPro" id="IPR002734">
    <property type="entry name" value="RibDG_C"/>
</dbReference>
<evidence type="ECO:0000313" key="2">
    <source>
        <dbReference type="EMBL" id="MBP1042543.1"/>
    </source>
</evidence>
<organism evidence="2 3">
    <name type="scientific">Vagococcus allomyrinae</name>
    <dbReference type="NCBI Taxonomy" id="2794353"/>
    <lineage>
        <taxon>Bacteria</taxon>
        <taxon>Bacillati</taxon>
        <taxon>Bacillota</taxon>
        <taxon>Bacilli</taxon>
        <taxon>Lactobacillales</taxon>
        <taxon>Enterococcaceae</taxon>
        <taxon>Vagococcus</taxon>
    </lineage>
</organism>
<dbReference type="Pfam" id="PF01872">
    <property type="entry name" value="RibD_C"/>
    <property type="match status" value="1"/>
</dbReference>
<proteinExistence type="predicted"/>
<name>A0A940PEK1_9ENTE</name>
<dbReference type="AlphaFoldDB" id="A0A940PEK1"/>
<dbReference type="Gene3D" id="3.40.430.10">
    <property type="entry name" value="Dihydrofolate Reductase, subunit A"/>
    <property type="match status" value="1"/>
</dbReference>
<evidence type="ECO:0000313" key="3">
    <source>
        <dbReference type="Proteomes" id="UP000674938"/>
    </source>
</evidence>
<dbReference type="SUPFAM" id="SSF53597">
    <property type="entry name" value="Dihydrofolate reductase-like"/>
    <property type="match status" value="1"/>
</dbReference>